<evidence type="ECO:0000313" key="2">
    <source>
        <dbReference type="EMBL" id="KJA19732.1"/>
    </source>
</evidence>
<feature type="compositionally biased region" description="Polar residues" evidence="1">
    <location>
        <begin position="64"/>
        <end position="78"/>
    </location>
</feature>
<dbReference type="EMBL" id="KN817574">
    <property type="protein sequence ID" value="KJA19732.1"/>
    <property type="molecule type" value="Genomic_DNA"/>
</dbReference>
<feature type="region of interest" description="Disordered" evidence="1">
    <location>
        <begin position="60"/>
        <end position="148"/>
    </location>
</feature>
<dbReference type="AlphaFoldDB" id="A0A0D2KZ58"/>
<sequence>MTVLKEHRVYTLTPGRVVHSKDGPVPDILSAGVSALAHGTSGNPIADFNEQYNRLRERRRLVPVSNTPHPVVHSTTPRTPFVQERPPPVAVEDDFGELNEATVDEEESGMQSPTLTRMEEDDVSLDMDTIELESTSEDEYDSDVSEGM</sequence>
<gene>
    <name evidence="2" type="ORF">HYPSUDRAFT_217473</name>
</gene>
<evidence type="ECO:0000256" key="1">
    <source>
        <dbReference type="SAM" id="MobiDB-lite"/>
    </source>
</evidence>
<feature type="compositionally biased region" description="Acidic residues" evidence="1">
    <location>
        <begin position="91"/>
        <end position="108"/>
    </location>
</feature>
<protein>
    <submittedName>
        <fullName evidence="2">Uncharacterized protein</fullName>
    </submittedName>
</protein>
<dbReference type="OrthoDB" id="2496395at2759"/>
<keyword evidence="3" id="KW-1185">Reference proteome</keyword>
<evidence type="ECO:0000313" key="3">
    <source>
        <dbReference type="Proteomes" id="UP000054270"/>
    </source>
</evidence>
<accession>A0A0D2KZ58</accession>
<name>A0A0D2KZ58_HYPSF</name>
<reference evidence="3" key="1">
    <citation type="submission" date="2014-04" db="EMBL/GenBank/DDBJ databases">
        <title>Evolutionary Origins and Diversification of the Mycorrhizal Mutualists.</title>
        <authorList>
            <consortium name="DOE Joint Genome Institute"/>
            <consortium name="Mycorrhizal Genomics Consortium"/>
            <person name="Kohler A."/>
            <person name="Kuo A."/>
            <person name="Nagy L.G."/>
            <person name="Floudas D."/>
            <person name="Copeland A."/>
            <person name="Barry K.W."/>
            <person name="Cichocki N."/>
            <person name="Veneault-Fourrey C."/>
            <person name="LaButti K."/>
            <person name="Lindquist E.A."/>
            <person name="Lipzen A."/>
            <person name="Lundell T."/>
            <person name="Morin E."/>
            <person name="Murat C."/>
            <person name="Riley R."/>
            <person name="Ohm R."/>
            <person name="Sun H."/>
            <person name="Tunlid A."/>
            <person name="Henrissat B."/>
            <person name="Grigoriev I.V."/>
            <person name="Hibbett D.S."/>
            <person name="Martin F."/>
        </authorList>
    </citation>
    <scope>NUCLEOTIDE SEQUENCE [LARGE SCALE GENOMIC DNA]</scope>
    <source>
        <strain evidence="3">FD-334 SS-4</strain>
    </source>
</reference>
<proteinExistence type="predicted"/>
<feature type="compositionally biased region" description="Acidic residues" evidence="1">
    <location>
        <begin position="119"/>
        <end position="148"/>
    </location>
</feature>
<organism evidence="2 3">
    <name type="scientific">Hypholoma sublateritium (strain FD-334 SS-4)</name>
    <dbReference type="NCBI Taxonomy" id="945553"/>
    <lineage>
        <taxon>Eukaryota</taxon>
        <taxon>Fungi</taxon>
        <taxon>Dikarya</taxon>
        <taxon>Basidiomycota</taxon>
        <taxon>Agaricomycotina</taxon>
        <taxon>Agaricomycetes</taxon>
        <taxon>Agaricomycetidae</taxon>
        <taxon>Agaricales</taxon>
        <taxon>Agaricineae</taxon>
        <taxon>Strophariaceae</taxon>
        <taxon>Hypholoma</taxon>
    </lineage>
</organism>
<dbReference type="Proteomes" id="UP000054270">
    <property type="component" value="Unassembled WGS sequence"/>
</dbReference>